<evidence type="ECO:0000256" key="6">
    <source>
        <dbReference type="ARBA" id="ARBA00023136"/>
    </source>
</evidence>
<evidence type="ECO:0000256" key="7">
    <source>
        <dbReference type="SAM" id="Phobius"/>
    </source>
</evidence>
<keyword evidence="3" id="KW-1003">Cell membrane</keyword>
<organism evidence="8 9">
    <name type="scientific">Cellulomonas wangsupingiae</name>
    <dbReference type="NCBI Taxonomy" id="2968085"/>
    <lineage>
        <taxon>Bacteria</taxon>
        <taxon>Bacillati</taxon>
        <taxon>Actinomycetota</taxon>
        <taxon>Actinomycetes</taxon>
        <taxon>Micrococcales</taxon>
        <taxon>Cellulomonadaceae</taxon>
        <taxon>Cellulomonas</taxon>
    </lineage>
</organism>
<evidence type="ECO:0000256" key="2">
    <source>
        <dbReference type="ARBA" id="ARBA00022448"/>
    </source>
</evidence>
<dbReference type="InterPro" id="IPR036259">
    <property type="entry name" value="MFS_trans_sf"/>
</dbReference>
<gene>
    <name evidence="8" type="ORF">NP075_01530</name>
</gene>
<feature type="transmembrane region" description="Helical" evidence="7">
    <location>
        <begin position="43"/>
        <end position="64"/>
    </location>
</feature>
<feature type="transmembrane region" description="Helical" evidence="7">
    <location>
        <begin position="76"/>
        <end position="94"/>
    </location>
</feature>
<evidence type="ECO:0000313" key="8">
    <source>
        <dbReference type="EMBL" id="UUI65449.1"/>
    </source>
</evidence>
<dbReference type="Gene3D" id="1.20.1250.20">
    <property type="entry name" value="MFS general substrate transporter like domains"/>
    <property type="match status" value="1"/>
</dbReference>
<keyword evidence="6 7" id="KW-0472">Membrane</keyword>
<dbReference type="Pfam" id="PF07690">
    <property type="entry name" value="MFS_1"/>
    <property type="match status" value="1"/>
</dbReference>
<feature type="transmembrane region" description="Helical" evidence="7">
    <location>
        <begin position="100"/>
        <end position="122"/>
    </location>
</feature>
<proteinExistence type="predicted"/>
<keyword evidence="4 7" id="KW-0812">Transmembrane</keyword>
<evidence type="ECO:0000256" key="3">
    <source>
        <dbReference type="ARBA" id="ARBA00022475"/>
    </source>
</evidence>
<feature type="transmembrane region" description="Helical" evidence="7">
    <location>
        <begin position="12"/>
        <end position="37"/>
    </location>
</feature>
<evidence type="ECO:0000256" key="4">
    <source>
        <dbReference type="ARBA" id="ARBA00022692"/>
    </source>
</evidence>
<keyword evidence="9" id="KW-1185">Reference proteome</keyword>
<reference evidence="8 9" key="1">
    <citation type="submission" date="2022-07" db="EMBL/GenBank/DDBJ databases">
        <title>Novel species in genus cellulomonas.</title>
        <authorList>
            <person name="Ye L."/>
        </authorList>
    </citation>
    <scope>NUCLEOTIDE SEQUENCE [LARGE SCALE GENOMIC DNA]</scope>
    <source>
        <strain evidence="9">zg-Y908</strain>
    </source>
</reference>
<evidence type="ECO:0000256" key="1">
    <source>
        <dbReference type="ARBA" id="ARBA00004651"/>
    </source>
</evidence>
<feature type="transmembrane region" description="Helical" evidence="7">
    <location>
        <begin position="372"/>
        <end position="389"/>
    </location>
</feature>
<name>A0ABY5K4R5_9CELL</name>
<dbReference type="InterPro" id="IPR011701">
    <property type="entry name" value="MFS"/>
</dbReference>
<dbReference type="SUPFAM" id="SSF103473">
    <property type="entry name" value="MFS general substrate transporter"/>
    <property type="match status" value="1"/>
</dbReference>
<feature type="transmembrane region" description="Helical" evidence="7">
    <location>
        <begin position="347"/>
        <end position="366"/>
    </location>
</feature>
<evidence type="ECO:0000256" key="5">
    <source>
        <dbReference type="ARBA" id="ARBA00022989"/>
    </source>
</evidence>
<keyword evidence="2" id="KW-0813">Transport</keyword>
<feature type="transmembrane region" description="Helical" evidence="7">
    <location>
        <begin position="215"/>
        <end position="236"/>
    </location>
</feature>
<comment type="subcellular location">
    <subcellularLocation>
        <location evidence="1">Cell membrane</location>
        <topology evidence="1">Multi-pass membrane protein</topology>
    </subcellularLocation>
</comment>
<dbReference type="EMBL" id="CP101989">
    <property type="protein sequence ID" value="UUI65449.1"/>
    <property type="molecule type" value="Genomic_DNA"/>
</dbReference>
<protein>
    <submittedName>
        <fullName evidence="8">MFS transporter</fullName>
    </submittedName>
</protein>
<feature type="transmembrane region" description="Helical" evidence="7">
    <location>
        <begin position="168"/>
        <end position="188"/>
    </location>
</feature>
<sequence>MSELARVRPDLSLTLALAAASFAGGLFLPLSLVYFTVLTDLPLPVLGALVSGSVLVGLPLPLLAGALVDRLGPRPVVVAALVLHAVAYGGFVVVRDPAPVLVASVVMVAGTRLFWSSVFTLLADHAEAGSALSTEQWFGRLNAARTVGIVAGGLVTGAVVTLDDPDAYVLLAWVAAACTALAAGLVAARVRPPRAVVPADGRAAGLGVMVRDRAFFVLLGTNSVFALCILFLGLALPTVVRAGLAGPGWLTSLLLVANALLVAVLSARGAAAAASRPRTAVLRRAGVLWCAAFTVLAVAVSVGLAVAAVLLLVGIVLLSVAEVLHAPASAALVGALGGAARGRYLAVFQYSFVAAELVGPLLFTGLFGVVPALPFAVVAAASLLAAAVLHRSRSLGARSSATP</sequence>
<dbReference type="InterPro" id="IPR050171">
    <property type="entry name" value="MFS_Transporters"/>
</dbReference>
<dbReference type="PANTHER" id="PTHR23517:SF2">
    <property type="entry name" value="MULTIDRUG RESISTANCE PROTEIN MDTH"/>
    <property type="match status" value="1"/>
</dbReference>
<keyword evidence="5 7" id="KW-1133">Transmembrane helix</keyword>
<evidence type="ECO:0000313" key="9">
    <source>
        <dbReference type="Proteomes" id="UP001317322"/>
    </source>
</evidence>
<feature type="transmembrane region" description="Helical" evidence="7">
    <location>
        <begin position="323"/>
        <end position="340"/>
    </location>
</feature>
<feature type="transmembrane region" description="Helical" evidence="7">
    <location>
        <begin position="248"/>
        <end position="267"/>
    </location>
</feature>
<dbReference type="Proteomes" id="UP001317322">
    <property type="component" value="Chromosome"/>
</dbReference>
<feature type="transmembrane region" description="Helical" evidence="7">
    <location>
        <begin position="143"/>
        <end position="162"/>
    </location>
</feature>
<accession>A0ABY5K4R5</accession>
<dbReference type="RefSeq" id="WP_227564731.1">
    <property type="nucleotide sequence ID" value="NZ_CP101989.1"/>
</dbReference>
<feature type="transmembrane region" description="Helical" evidence="7">
    <location>
        <begin position="287"/>
        <end position="317"/>
    </location>
</feature>
<dbReference type="PANTHER" id="PTHR23517">
    <property type="entry name" value="RESISTANCE PROTEIN MDTM, PUTATIVE-RELATED-RELATED"/>
    <property type="match status" value="1"/>
</dbReference>